<evidence type="ECO:0000313" key="1">
    <source>
        <dbReference type="EMBL" id="MDB8003590.1"/>
    </source>
</evidence>
<dbReference type="AlphaFoldDB" id="A0AAW6D204"/>
<organism evidence="1 2">
    <name type="scientific">[Eubacterium] siraeum</name>
    <dbReference type="NCBI Taxonomy" id="39492"/>
    <lineage>
        <taxon>Bacteria</taxon>
        <taxon>Bacillati</taxon>
        <taxon>Bacillota</taxon>
        <taxon>Clostridia</taxon>
        <taxon>Eubacteriales</taxon>
        <taxon>Oscillospiraceae</taxon>
        <taxon>Oscillospiraceae incertae sedis</taxon>
    </lineage>
</organism>
<dbReference type="Pfam" id="PF13730">
    <property type="entry name" value="HTH_36"/>
    <property type="match status" value="1"/>
</dbReference>
<dbReference type="InterPro" id="IPR036388">
    <property type="entry name" value="WH-like_DNA-bd_sf"/>
</dbReference>
<dbReference type="SUPFAM" id="SSF46785">
    <property type="entry name" value="Winged helix' DNA-binding domain"/>
    <property type="match status" value="1"/>
</dbReference>
<reference evidence="1" key="1">
    <citation type="submission" date="2023-01" db="EMBL/GenBank/DDBJ databases">
        <title>Human gut microbiome strain richness.</title>
        <authorList>
            <person name="Chen-Liaw A."/>
        </authorList>
    </citation>
    <scope>NUCLEOTIDE SEQUENCE</scope>
    <source>
        <strain evidence="1">1001283st1_G1_1001283B150217_161031</strain>
    </source>
</reference>
<sequence length="156" mass="18288">MGRRKDGRQHLKFTRYPKRDAIRDYFPLPNEIFSFGLSTGEIAVYAYLMYCEDRKTFQCHPSYKTIGNAVGMSKNTVKKYVDSLIEKQLITAEPTSVITQKGEKRNGNLLYTVRPIEEAAAYYYEKQMLRLEEEMRRQATLKKLADYDRKHKQSAV</sequence>
<protein>
    <submittedName>
        <fullName evidence="1">Helix-turn-helix domain-containing protein</fullName>
    </submittedName>
</protein>
<gene>
    <name evidence="1" type="ORF">PNE09_05845</name>
</gene>
<proteinExistence type="predicted"/>
<name>A0AAW6D204_9FIRM</name>
<accession>A0AAW6D204</accession>
<dbReference type="Proteomes" id="UP001210809">
    <property type="component" value="Unassembled WGS sequence"/>
</dbReference>
<dbReference type="EMBL" id="JAQLXW010000006">
    <property type="protein sequence ID" value="MDB8003590.1"/>
    <property type="molecule type" value="Genomic_DNA"/>
</dbReference>
<evidence type="ECO:0000313" key="2">
    <source>
        <dbReference type="Proteomes" id="UP001210809"/>
    </source>
</evidence>
<comment type="caution">
    <text evidence="1">The sequence shown here is derived from an EMBL/GenBank/DDBJ whole genome shotgun (WGS) entry which is preliminary data.</text>
</comment>
<dbReference type="InterPro" id="IPR036390">
    <property type="entry name" value="WH_DNA-bd_sf"/>
</dbReference>
<dbReference type="Gene3D" id="1.10.10.10">
    <property type="entry name" value="Winged helix-like DNA-binding domain superfamily/Winged helix DNA-binding domain"/>
    <property type="match status" value="1"/>
</dbReference>